<dbReference type="InterPro" id="IPR000198">
    <property type="entry name" value="RhoGAP_dom"/>
</dbReference>
<name>A0A9P6TG24_9BASI</name>
<dbReference type="PROSITE" id="PS50238">
    <property type="entry name" value="RHOGAP"/>
    <property type="match status" value="1"/>
</dbReference>
<dbReference type="InterPro" id="IPR051025">
    <property type="entry name" value="RhoGAP"/>
</dbReference>
<evidence type="ECO:0000313" key="5">
    <source>
        <dbReference type="Proteomes" id="UP000886653"/>
    </source>
</evidence>
<dbReference type="EMBL" id="MU167220">
    <property type="protein sequence ID" value="KAG0150325.1"/>
    <property type="molecule type" value="Genomic_DNA"/>
</dbReference>
<feature type="domain" description="Rho-GAP" evidence="3">
    <location>
        <begin position="39"/>
        <end position="292"/>
    </location>
</feature>
<dbReference type="InterPro" id="IPR008936">
    <property type="entry name" value="Rho_GTPase_activation_prot"/>
</dbReference>
<dbReference type="PANTHER" id="PTHR15228">
    <property type="entry name" value="SPERMATHECAL PHYSIOLOGY VARIANT"/>
    <property type="match status" value="1"/>
</dbReference>
<dbReference type="OrthoDB" id="3196451at2759"/>
<keyword evidence="1" id="KW-0343">GTPase activation</keyword>
<keyword evidence="5" id="KW-1185">Reference proteome</keyword>
<dbReference type="Proteomes" id="UP000886653">
    <property type="component" value="Unassembled WGS sequence"/>
</dbReference>
<feature type="compositionally biased region" description="Polar residues" evidence="2">
    <location>
        <begin position="307"/>
        <end position="321"/>
    </location>
</feature>
<dbReference type="SUPFAM" id="SSF48350">
    <property type="entry name" value="GTPase activation domain, GAP"/>
    <property type="match status" value="1"/>
</dbReference>
<dbReference type="Pfam" id="PF00620">
    <property type="entry name" value="RhoGAP"/>
    <property type="match status" value="1"/>
</dbReference>
<dbReference type="GO" id="GO:0005938">
    <property type="term" value="C:cell cortex"/>
    <property type="evidence" value="ECO:0007669"/>
    <property type="project" value="TreeGrafter"/>
</dbReference>
<evidence type="ECO:0000259" key="3">
    <source>
        <dbReference type="PROSITE" id="PS50238"/>
    </source>
</evidence>
<protein>
    <recommendedName>
        <fullName evidence="3">Rho-GAP domain-containing protein</fullName>
    </recommendedName>
</protein>
<comment type="caution">
    <text evidence="4">The sequence shown here is derived from an EMBL/GenBank/DDBJ whole genome shotgun (WGS) entry which is preliminary data.</text>
</comment>
<evidence type="ECO:0000256" key="1">
    <source>
        <dbReference type="ARBA" id="ARBA00022468"/>
    </source>
</evidence>
<dbReference type="SMART" id="SM00324">
    <property type="entry name" value="RhoGAP"/>
    <property type="match status" value="1"/>
</dbReference>
<feature type="region of interest" description="Disordered" evidence="2">
    <location>
        <begin position="302"/>
        <end position="321"/>
    </location>
</feature>
<accession>A0A9P6TG24</accession>
<dbReference type="Gene3D" id="1.10.555.10">
    <property type="entry name" value="Rho GTPase activation protein"/>
    <property type="match status" value="1"/>
</dbReference>
<organism evidence="4 5">
    <name type="scientific">Cronartium quercuum f. sp. fusiforme G11</name>
    <dbReference type="NCBI Taxonomy" id="708437"/>
    <lineage>
        <taxon>Eukaryota</taxon>
        <taxon>Fungi</taxon>
        <taxon>Dikarya</taxon>
        <taxon>Basidiomycota</taxon>
        <taxon>Pucciniomycotina</taxon>
        <taxon>Pucciniomycetes</taxon>
        <taxon>Pucciniales</taxon>
        <taxon>Coleosporiaceae</taxon>
        <taxon>Cronartium</taxon>
    </lineage>
</organism>
<evidence type="ECO:0000256" key="2">
    <source>
        <dbReference type="SAM" id="MobiDB-lite"/>
    </source>
</evidence>
<gene>
    <name evidence="4" type="ORF">CROQUDRAFT_38467</name>
</gene>
<dbReference type="AlphaFoldDB" id="A0A9P6TG24"/>
<dbReference type="GO" id="GO:0005096">
    <property type="term" value="F:GTPase activator activity"/>
    <property type="evidence" value="ECO:0007669"/>
    <property type="project" value="UniProtKB-KW"/>
</dbReference>
<dbReference type="PANTHER" id="PTHR15228:SF25">
    <property type="entry name" value="F-BAR DOMAIN-CONTAINING PROTEIN"/>
    <property type="match status" value="1"/>
</dbReference>
<sequence length="321" mass="35902">MRSSFLKGRHLASNSLSANPPQPTVFGARLEDSLELASVAISMIGQDKKAYIYGYIPVVVAKCGLFLKENGTSVQGIFRISGSTKRMRELQTIFDDPPNYGKDLDWKTTNPLDYGSSSTSSSTGSLTLAESAAQKSYFSVHDAANVLRRYLMSLPEPLIPYTMYEDFRNVLRDYPKEKPKQVRLFKSLICTLPPSSQYLLLYLLDLLSVFAQKSDVNLMTSANLAVVFQPGLCSPPPRNKAMLNRIIHHHQLPKGSSTVQQDSLDEQNSIMREVKEAQEVLQFLIDNQNYFVLALRPQPKPAGTLHPAQQYQPVSRTVSLQ</sequence>
<reference evidence="4" key="1">
    <citation type="submission" date="2013-11" db="EMBL/GenBank/DDBJ databases">
        <title>Genome sequence of the fusiform rust pathogen reveals effectors for host alternation and coevolution with pine.</title>
        <authorList>
            <consortium name="DOE Joint Genome Institute"/>
            <person name="Smith K."/>
            <person name="Pendleton A."/>
            <person name="Kubisiak T."/>
            <person name="Anderson C."/>
            <person name="Salamov A."/>
            <person name="Aerts A."/>
            <person name="Riley R."/>
            <person name="Clum A."/>
            <person name="Lindquist E."/>
            <person name="Ence D."/>
            <person name="Campbell M."/>
            <person name="Kronenberg Z."/>
            <person name="Feau N."/>
            <person name="Dhillon B."/>
            <person name="Hamelin R."/>
            <person name="Burleigh J."/>
            <person name="Smith J."/>
            <person name="Yandell M."/>
            <person name="Nelson C."/>
            <person name="Grigoriev I."/>
            <person name="Davis J."/>
        </authorList>
    </citation>
    <scope>NUCLEOTIDE SEQUENCE</scope>
    <source>
        <strain evidence="4">G11</strain>
    </source>
</reference>
<dbReference type="GO" id="GO:0060237">
    <property type="term" value="P:regulation of fungal-type cell wall organization"/>
    <property type="evidence" value="ECO:0007669"/>
    <property type="project" value="TreeGrafter"/>
</dbReference>
<dbReference type="GO" id="GO:0007165">
    <property type="term" value="P:signal transduction"/>
    <property type="evidence" value="ECO:0007669"/>
    <property type="project" value="InterPro"/>
</dbReference>
<evidence type="ECO:0000313" key="4">
    <source>
        <dbReference type="EMBL" id="KAG0150325.1"/>
    </source>
</evidence>
<proteinExistence type="predicted"/>